<feature type="compositionally biased region" description="Basic and acidic residues" evidence="2">
    <location>
        <begin position="1065"/>
        <end position="1093"/>
    </location>
</feature>
<feature type="compositionally biased region" description="Low complexity" evidence="2">
    <location>
        <begin position="510"/>
        <end position="519"/>
    </location>
</feature>
<feature type="compositionally biased region" description="Low complexity" evidence="2">
    <location>
        <begin position="1253"/>
        <end position="1271"/>
    </location>
</feature>
<dbReference type="GO" id="GO:0006270">
    <property type="term" value="P:DNA replication initiation"/>
    <property type="evidence" value="ECO:0007669"/>
    <property type="project" value="TreeGrafter"/>
</dbReference>
<dbReference type="Pfam" id="PF00533">
    <property type="entry name" value="BRCT"/>
    <property type="match status" value="1"/>
</dbReference>
<dbReference type="Proteomes" id="UP001432322">
    <property type="component" value="Unassembled WGS sequence"/>
</dbReference>
<feature type="region of interest" description="Disordered" evidence="2">
    <location>
        <begin position="1136"/>
        <end position="1182"/>
    </location>
</feature>
<keyword evidence="5" id="KW-1185">Reference proteome</keyword>
<feature type="domain" description="BRCT" evidence="3">
    <location>
        <begin position="417"/>
        <end position="502"/>
    </location>
</feature>
<dbReference type="SMART" id="SM00292">
    <property type="entry name" value="BRCT"/>
    <property type="match status" value="5"/>
</dbReference>
<dbReference type="CDD" id="cd17731">
    <property type="entry name" value="BRCT_TopBP1_rpt2_like"/>
    <property type="match status" value="1"/>
</dbReference>
<feature type="compositionally biased region" description="Basic and acidic residues" evidence="2">
    <location>
        <begin position="893"/>
        <end position="904"/>
    </location>
</feature>
<evidence type="ECO:0000256" key="1">
    <source>
        <dbReference type="ARBA" id="ARBA00022737"/>
    </source>
</evidence>
<feature type="domain" description="BRCT" evidence="3">
    <location>
        <begin position="225"/>
        <end position="315"/>
    </location>
</feature>
<keyword evidence="1" id="KW-0677">Repeat</keyword>
<protein>
    <recommendedName>
        <fullName evidence="3">BRCT domain-containing protein</fullName>
    </recommendedName>
</protein>
<reference evidence="4" key="1">
    <citation type="submission" date="2023-10" db="EMBL/GenBank/DDBJ databases">
        <title>Genome assembly of Pristionchus species.</title>
        <authorList>
            <person name="Yoshida K."/>
            <person name="Sommer R.J."/>
        </authorList>
    </citation>
    <scope>NUCLEOTIDE SEQUENCE</scope>
    <source>
        <strain evidence="4">RS5133</strain>
    </source>
</reference>
<feature type="region of interest" description="Disordered" evidence="2">
    <location>
        <begin position="1244"/>
        <end position="1334"/>
    </location>
</feature>
<dbReference type="InterPro" id="IPR049542">
    <property type="entry name" value="TopBP1-like_BRCT0"/>
</dbReference>
<feature type="compositionally biased region" description="Polar residues" evidence="2">
    <location>
        <begin position="533"/>
        <end position="547"/>
    </location>
</feature>
<dbReference type="GO" id="GO:0007095">
    <property type="term" value="P:mitotic G2 DNA damage checkpoint signaling"/>
    <property type="evidence" value="ECO:0007669"/>
    <property type="project" value="TreeGrafter"/>
</dbReference>
<feature type="compositionally biased region" description="Low complexity" evidence="2">
    <location>
        <begin position="548"/>
        <end position="559"/>
    </location>
</feature>
<feature type="compositionally biased region" description="Basic and acidic residues" evidence="2">
    <location>
        <begin position="1139"/>
        <end position="1148"/>
    </location>
</feature>
<dbReference type="EMBL" id="BTSY01000005">
    <property type="protein sequence ID" value="GMT28040.1"/>
    <property type="molecule type" value="Genomic_DNA"/>
</dbReference>
<evidence type="ECO:0000256" key="2">
    <source>
        <dbReference type="SAM" id="MobiDB-lite"/>
    </source>
</evidence>
<feature type="region of interest" description="Disordered" evidence="2">
    <location>
        <begin position="889"/>
        <end position="916"/>
    </location>
</feature>
<dbReference type="InterPro" id="IPR001357">
    <property type="entry name" value="BRCT_dom"/>
</dbReference>
<feature type="region of interest" description="Disordered" evidence="2">
    <location>
        <begin position="941"/>
        <end position="961"/>
    </location>
</feature>
<dbReference type="PANTHER" id="PTHR13561:SF20">
    <property type="entry name" value="DNA TOPOISOMERASE 2-BINDING PROTEIN 1"/>
    <property type="match status" value="1"/>
</dbReference>
<comment type="caution">
    <text evidence="4">The sequence shown here is derived from an EMBL/GenBank/DDBJ whole genome shotgun (WGS) entry which is preliminary data.</text>
</comment>
<feature type="region of interest" description="Disordered" evidence="2">
    <location>
        <begin position="1017"/>
        <end position="1117"/>
    </location>
</feature>
<feature type="domain" description="BRCT" evidence="3">
    <location>
        <begin position="600"/>
        <end position="690"/>
    </location>
</feature>
<dbReference type="Pfam" id="PF12738">
    <property type="entry name" value="PTCB-BRCT"/>
    <property type="match status" value="1"/>
</dbReference>
<feature type="non-terminal residue" evidence="4">
    <location>
        <position position="1385"/>
    </location>
</feature>
<feature type="region of interest" description="Disordered" evidence="2">
    <location>
        <begin position="857"/>
        <end position="876"/>
    </location>
</feature>
<feature type="domain" description="BRCT" evidence="3">
    <location>
        <begin position="132"/>
        <end position="202"/>
    </location>
</feature>
<proteinExistence type="predicted"/>
<organism evidence="4 5">
    <name type="scientific">Pristionchus fissidentatus</name>
    <dbReference type="NCBI Taxonomy" id="1538716"/>
    <lineage>
        <taxon>Eukaryota</taxon>
        <taxon>Metazoa</taxon>
        <taxon>Ecdysozoa</taxon>
        <taxon>Nematoda</taxon>
        <taxon>Chromadorea</taxon>
        <taxon>Rhabditida</taxon>
        <taxon>Rhabditina</taxon>
        <taxon>Diplogasteromorpha</taxon>
        <taxon>Diplogasteroidea</taxon>
        <taxon>Neodiplogasteridae</taxon>
        <taxon>Pristionchus</taxon>
    </lineage>
</organism>
<dbReference type="GO" id="GO:0033314">
    <property type="term" value="P:mitotic DNA replication checkpoint signaling"/>
    <property type="evidence" value="ECO:0007669"/>
    <property type="project" value="TreeGrafter"/>
</dbReference>
<evidence type="ECO:0000313" key="5">
    <source>
        <dbReference type="Proteomes" id="UP001432322"/>
    </source>
</evidence>
<feature type="region of interest" description="Disordered" evidence="2">
    <location>
        <begin position="510"/>
        <end position="566"/>
    </location>
</feature>
<name>A0AAV5W8H8_9BILA</name>
<sequence>NAPKKRRSSIGRSSLADEIIDLDNDKDDETPCLYVMEVPPACDDEELRNFHETLFGVMSKKNIQPKMITTTEVLSVRSSSPDFYVLPQFSGPEFDHLIKKGCKIIGPFVVDRCIKTGARLPKWRHPIYALSMEGAVVCFSGLAKGKKNELSELVKRMGGIVSSDLHDKVTVLIAKSCDTSYLKYTESAKLKIPILREDWITDAWRAITEGLTDESVTNIKNYDRHRVPLFTNMVITVSGLKTEDRNNAGRMIEMGMGKFSTEMVKKTCTHLITDKNSGEKFRKAREWGSIRIVTLKWLIRSVEMGYVQKEGHYDPERVRASTPTKGAKPPDDLDFSMVAPAPSGPGGLNNSTLSIGFNLSINTTTRTLNDCSVVKSSFMRHDSSRRMTLLESEERTMEEEGRAVDATQDIDPSTMQGDADFFEGLRILLVGVPEVRESWWRRLINWSGASRAMKVDGATHVVVVGGIVDKAILISGKPVLTTEWVAACMKTKRMMPHADFVYGHQSSLSRASSSSHNQSLITSVNGPMKKTPAKSTQSTRPSQVQIASSSTRKSSSMRSVAGGGGEMFVPPSSASFSSLSTRRSSLPRPAILPVPSSSVGTTKMFRGVTFKMSDAICEEEAEELKEMIMEGGGSVVSDVSSSAHYLLCTLLHFGSIVSPSDHNTQDIVSLFWLYHCLDTSSIISPSSHPLYRPIPACKGSSFFEGLVISMVGFAYEQEQLAYETLLVHYGATIGNNVGRPVARATHIVAGGALQNGTKMPPGGRPLDPSWLIECIIHDKVLLEDDFLFKTSPYASYNRSDDLWLWEKCEERRAMSREGDEISGRGEKTVVLQEGAGGPCGESDAILDMGAFDDEMEGGGGGEMDRTEAMEDNGEEDSMVREITEEMEIDGEMEERREEKEEKGRTTQHLPPPTPIAFVNTSTPRGKTQNSVHHPRLQVLRSAVSSSTPSRHSSHSIPALSSPSQFLHPTAIPRIVIAGADELIDDISSPCHSEMDRSIDQLSASGVGRMLDGMVVTTGRENSHSIETPIRGTSAFEERERPSPSSRGQSTSNGWASYRANILDSSRLERGRRRREESGGRDERGEEREEREGSEASGMSRDTMDVDEDSPRESMVVASLDIQRRQKELAEKMAATIAMGKKDEEERAETTTNSGTTTTSGEKGTSEGGKGGGERRGVRSRRKRLALEDIQAVDAKRPPLVPLSVPFEEKAVPSPIPMVGWAEAPIEYSHDDANADHSRILDSPIKAPIRREPTAPSTSTTSTVRSTVADRSMGSKSMNRSTTTARPLITPAKTLRARLNPAIDEKTQEAEKSGFVGEKSAKKAKSTAAISRRGRGKENERGFVFALTSVDAEMKDRLTESIRALGGTMSLADGYDTMVTHVISGE</sequence>
<evidence type="ECO:0000313" key="4">
    <source>
        <dbReference type="EMBL" id="GMT28040.1"/>
    </source>
</evidence>
<gene>
    <name evidence="4" type="ORF">PFISCL1PPCAC_19337</name>
</gene>
<dbReference type="PROSITE" id="PS50172">
    <property type="entry name" value="BRCT"/>
    <property type="match status" value="5"/>
</dbReference>
<dbReference type="Pfam" id="PF21298">
    <property type="entry name" value="TopBP1_BRCT0"/>
    <property type="match status" value="1"/>
</dbReference>
<feature type="compositionally biased region" description="Basic and acidic residues" evidence="2">
    <location>
        <begin position="1302"/>
        <end position="1311"/>
    </location>
</feature>
<dbReference type="CDD" id="cd00027">
    <property type="entry name" value="BRCT"/>
    <property type="match status" value="1"/>
</dbReference>
<accession>A0AAV5W8H8</accession>
<dbReference type="InterPro" id="IPR059215">
    <property type="entry name" value="BRCT2_TopBP1-like"/>
</dbReference>
<evidence type="ECO:0000259" key="3">
    <source>
        <dbReference type="PROSITE" id="PS50172"/>
    </source>
</evidence>
<feature type="domain" description="BRCT" evidence="3">
    <location>
        <begin position="698"/>
        <end position="788"/>
    </location>
</feature>
<feature type="compositionally biased region" description="Polar residues" evidence="2">
    <location>
        <begin position="1042"/>
        <end position="1054"/>
    </location>
</feature>
<dbReference type="SUPFAM" id="SSF52113">
    <property type="entry name" value="BRCT domain"/>
    <property type="match status" value="5"/>
</dbReference>
<feature type="compositionally biased region" description="Low complexity" evidence="2">
    <location>
        <begin position="1149"/>
        <end position="1162"/>
    </location>
</feature>
<dbReference type="PANTHER" id="PTHR13561">
    <property type="entry name" value="DNA REPLICATION REGULATOR DPB11-RELATED"/>
    <property type="match status" value="1"/>
</dbReference>
<feature type="compositionally biased region" description="Polar residues" evidence="2">
    <location>
        <begin position="1273"/>
        <end position="1284"/>
    </location>
</feature>
<dbReference type="Gene3D" id="3.40.50.10190">
    <property type="entry name" value="BRCT domain"/>
    <property type="match status" value="6"/>
</dbReference>
<feature type="non-terminal residue" evidence="4">
    <location>
        <position position="1"/>
    </location>
</feature>
<dbReference type="InterPro" id="IPR036420">
    <property type="entry name" value="BRCT_dom_sf"/>
</dbReference>